<dbReference type="RefSeq" id="WP_096197680.1">
    <property type="nucleotide sequence ID" value="NZ_BAAAIQ010000004.1"/>
</dbReference>
<proteinExistence type="predicted"/>
<keyword evidence="3" id="KW-1185">Reference proteome</keyword>
<evidence type="ECO:0000313" key="3">
    <source>
        <dbReference type="Proteomes" id="UP000218598"/>
    </source>
</evidence>
<organism evidence="2 3">
    <name type="scientific">Brachybacterium alimentarium</name>
    <dbReference type="NCBI Taxonomy" id="47845"/>
    <lineage>
        <taxon>Bacteria</taxon>
        <taxon>Bacillati</taxon>
        <taxon>Actinomycetota</taxon>
        <taxon>Actinomycetes</taxon>
        <taxon>Micrococcales</taxon>
        <taxon>Dermabacteraceae</taxon>
        <taxon>Brachybacterium</taxon>
    </lineage>
</organism>
<feature type="region of interest" description="Disordered" evidence="1">
    <location>
        <begin position="1"/>
        <end position="20"/>
    </location>
</feature>
<evidence type="ECO:0000256" key="1">
    <source>
        <dbReference type="SAM" id="MobiDB-lite"/>
    </source>
</evidence>
<dbReference type="OrthoDB" id="4794456at2"/>
<name>A0A2A3YGD6_9MICO</name>
<comment type="caution">
    <text evidence="2">The sequence shown here is derived from an EMBL/GenBank/DDBJ whole genome shotgun (WGS) entry which is preliminary data.</text>
</comment>
<reference evidence="2 3" key="1">
    <citation type="journal article" date="2017" name="Elife">
        <title>Extensive horizontal gene transfer in cheese-associated bacteria.</title>
        <authorList>
            <person name="Bonham K.S."/>
            <person name="Wolfe B.E."/>
            <person name="Dutton R.J."/>
        </authorList>
    </citation>
    <scope>NUCLEOTIDE SEQUENCE [LARGE SCALE GENOMIC DNA]</scope>
    <source>
        <strain evidence="2 3">341_9</strain>
    </source>
</reference>
<sequence length="135" mass="14623">MDLHREAEMAYGNEPERLAEEPLVVSPPRDIGPLISTPLLRQCTALATRARVDLLSGSRHEAAEQLEGVLETLALWDAGSLRDPDPTMVVLAAAALQDLAERLVPSSTNALSERIEAALRLLHTLMDPAHIDAMA</sequence>
<evidence type="ECO:0000313" key="2">
    <source>
        <dbReference type="EMBL" id="PCC38155.1"/>
    </source>
</evidence>
<protein>
    <submittedName>
        <fullName evidence="2">Uncharacterized protein</fullName>
    </submittedName>
</protein>
<dbReference type="AlphaFoldDB" id="A0A2A3YGD6"/>
<gene>
    <name evidence="2" type="ORF">CIK66_15570</name>
</gene>
<dbReference type="EMBL" id="NRGR01000025">
    <property type="protein sequence ID" value="PCC38155.1"/>
    <property type="molecule type" value="Genomic_DNA"/>
</dbReference>
<accession>A0A2A3YGD6</accession>
<dbReference type="Proteomes" id="UP000218598">
    <property type="component" value="Unassembled WGS sequence"/>
</dbReference>